<evidence type="ECO:0000313" key="2">
    <source>
        <dbReference type="Proteomes" id="UP000240883"/>
    </source>
</evidence>
<sequence>MPRTYPSMFELIHAHERTRNEQSRTSNTMSVFIQVTAHTLVTSMCHARHPGAKNRQGTLLSLGSHGRKTVPRFRRYSRDATAVLLEAHSLSIRNEGSSEALASRLMSCLCLSRFPGVAAYLAHLRPRNHYKAAKGAFVQITQSHNSPTNMQLRSQVRQLRKIFELIDTRFTDLTCLVIHRFLGRLIRFREKHRE</sequence>
<organism evidence="1 2">
    <name type="scientific">Corynespora cassiicola Philippines</name>
    <dbReference type="NCBI Taxonomy" id="1448308"/>
    <lineage>
        <taxon>Eukaryota</taxon>
        <taxon>Fungi</taxon>
        <taxon>Dikarya</taxon>
        <taxon>Ascomycota</taxon>
        <taxon>Pezizomycotina</taxon>
        <taxon>Dothideomycetes</taxon>
        <taxon>Pleosporomycetidae</taxon>
        <taxon>Pleosporales</taxon>
        <taxon>Corynesporascaceae</taxon>
        <taxon>Corynespora</taxon>
    </lineage>
</organism>
<dbReference type="EMBL" id="KZ678141">
    <property type="protein sequence ID" value="PSN62575.1"/>
    <property type="molecule type" value="Genomic_DNA"/>
</dbReference>
<dbReference type="AlphaFoldDB" id="A0A2T2NAV2"/>
<proteinExistence type="predicted"/>
<name>A0A2T2NAV2_CORCC</name>
<keyword evidence="2" id="KW-1185">Reference proteome</keyword>
<dbReference type="Proteomes" id="UP000240883">
    <property type="component" value="Unassembled WGS sequence"/>
</dbReference>
<reference evidence="1 2" key="1">
    <citation type="journal article" date="2018" name="Front. Microbiol.">
        <title>Genome-Wide Analysis of Corynespora cassiicola Leaf Fall Disease Putative Effectors.</title>
        <authorList>
            <person name="Lopez D."/>
            <person name="Ribeiro S."/>
            <person name="Label P."/>
            <person name="Fumanal B."/>
            <person name="Venisse J.S."/>
            <person name="Kohler A."/>
            <person name="de Oliveira R.R."/>
            <person name="Labutti K."/>
            <person name="Lipzen A."/>
            <person name="Lail K."/>
            <person name="Bauer D."/>
            <person name="Ohm R.A."/>
            <person name="Barry K.W."/>
            <person name="Spatafora J."/>
            <person name="Grigoriev I.V."/>
            <person name="Martin F.M."/>
            <person name="Pujade-Renaud V."/>
        </authorList>
    </citation>
    <scope>NUCLEOTIDE SEQUENCE [LARGE SCALE GENOMIC DNA]</scope>
    <source>
        <strain evidence="1 2">Philippines</strain>
    </source>
</reference>
<evidence type="ECO:0000313" key="1">
    <source>
        <dbReference type="EMBL" id="PSN62575.1"/>
    </source>
</evidence>
<protein>
    <submittedName>
        <fullName evidence="1">Uncharacterized protein</fullName>
    </submittedName>
</protein>
<accession>A0A2T2NAV2</accession>
<gene>
    <name evidence="1" type="ORF">BS50DRAFT_122912</name>
</gene>